<dbReference type="EMBL" id="BAAANF010000004">
    <property type="protein sequence ID" value="GAA1673980.1"/>
    <property type="molecule type" value="Genomic_DNA"/>
</dbReference>
<gene>
    <name evidence="3" type="ORF">GCM10009745_16290</name>
</gene>
<accession>A0ABP4SJU1</accession>
<keyword evidence="2" id="KW-0812">Transmembrane</keyword>
<reference evidence="4" key="1">
    <citation type="journal article" date="2019" name="Int. J. Syst. Evol. Microbiol.">
        <title>The Global Catalogue of Microorganisms (GCM) 10K type strain sequencing project: providing services to taxonomists for standard genome sequencing and annotation.</title>
        <authorList>
            <consortium name="The Broad Institute Genomics Platform"/>
            <consortium name="The Broad Institute Genome Sequencing Center for Infectious Disease"/>
            <person name="Wu L."/>
            <person name="Ma J."/>
        </authorList>
    </citation>
    <scope>NUCLEOTIDE SEQUENCE [LARGE SCALE GENOMIC DNA]</scope>
    <source>
        <strain evidence="4">JCM 14307</strain>
    </source>
</reference>
<dbReference type="Proteomes" id="UP001500280">
    <property type="component" value="Unassembled WGS sequence"/>
</dbReference>
<organism evidence="3 4">
    <name type="scientific">Kribbella yunnanensis</name>
    <dbReference type="NCBI Taxonomy" id="190194"/>
    <lineage>
        <taxon>Bacteria</taxon>
        <taxon>Bacillati</taxon>
        <taxon>Actinomycetota</taxon>
        <taxon>Actinomycetes</taxon>
        <taxon>Propionibacteriales</taxon>
        <taxon>Kribbellaceae</taxon>
        <taxon>Kribbella</taxon>
    </lineage>
</organism>
<feature type="region of interest" description="Disordered" evidence="1">
    <location>
        <begin position="139"/>
        <end position="160"/>
    </location>
</feature>
<feature type="transmembrane region" description="Helical" evidence="2">
    <location>
        <begin position="36"/>
        <end position="62"/>
    </location>
</feature>
<protein>
    <recommendedName>
        <fullName evidence="5">Integral membrane protein</fullName>
    </recommendedName>
</protein>
<evidence type="ECO:0000256" key="2">
    <source>
        <dbReference type="SAM" id="Phobius"/>
    </source>
</evidence>
<dbReference type="RefSeq" id="WP_344147453.1">
    <property type="nucleotide sequence ID" value="NZ_BAAANF010000004.1"/>
</dbReference>
<keyword evidence="4" id="KW-1185">Reference proteome</keyword>
<evidence type="ECO:0000313" key="4">
    <source>
        <dbReference type="Proteomes" id="UP001500280"/>
    </source>
</evidence>
<evidence type="ECO:0008006" key="5">
    <source>
        <dbReference type="Google" id="ProtNLM"/>
    </source>
</evidence>
<proteinExistence type="predicted"/>
<sequence length="160" mass="16062">MMFLVALLLVIASLLVALWGLGKTILGLVKSRPRVVYRGLALICGSIAVGGYALGIAMVGLAQGESDHGTESSPAPACRQADPSKAPHVIGHEAGYLPLRFDCELTDGTTYSAHVVPSGLTPVVLIAAAATAGLATAAKSGAAHGPSGGANDRYRGSATA</sequence>
<keyword evidence="2" id="KW-0472">Membrane</keyword>
<keyword evidence="2" id="KW-1133">Transmembrane helix</keyword>
<comment type="caution">
    <text evidence="3">The sequence shown here is derived from an EMBL/GenBank/DDBJ whole genome shotgun (WGS) entry which is preliminary data.</text>
</comment>
<evidence type="ECO:0000256" key="1">
    <source>
        <dbReference type="SAM" id="MobiDB-lite"/>
    </source>
</evidence>
<evidence type="ECO:0000313" key="3">
    <source>
        <dbReference type="EMBL" id="GAA1673980.1"/>
    </source>
</evidence>
<name>A0ABP4SJU1_9ACTN</name>